<dbReference type="GO" id="GO:0017136">
    <property type="term" value="F:histone deacetylase activity, NAD-dependent"/>
    <property type="evidence" value="ECO:0007669"/>
    <property type="project" value="TreeGrafter"/>
</dbReference>
<dbReference type="EMBL" id="PKGU01000003">
    <property type="protein sequence ID" value="PKZ14792.1"/>
    <property type="molecule type" value="Genomic_DNA"/>
</dbReference>
<dbReference type="PANTHER" id="PTHR11085">
    <property type="entry name" value="NAD-DEPENDENT PROTEIN DEACYLASE SIRTUIN-5, MITOCHONDRIAL-RELATED"/>
    <property type="match status" value="1"/>
</dbReference>
<dbReference type="RefSeq" id="WP_022857187.1">
    <property type="nucleotide sequence ID" value="NZ_CAUPEW010000002.1"/>
</dbReference>
<accession>A0A2I1M3T3</accession>
<feature type="binding site" evidence="4">
    <location>
        <position position="143"/>
    </location>
    <ligand>
        <name>Zn(2+)</name>
        <dbReference type="ChEBI" id="CHEBI:29105"/>
    </ligand>
</feature>
<dbReference type="InterPro" id="IPR026591">
    <property type="entry name" value="Sirtuin_cat_small_dom_sf"/>
</dbReference>
<dbReference type="GeneID" id="35869237"/>
<keyword evidence="2" id="KW-0808">Transferase</keyword>
<gene>
    <name evidence="6" type="ORF">CYJ32_04515</name>
</gene>
<keyword evidence="4" id="KW-0479">Metal-binding</keyword>
<protein>
    <recommendedName>
        <fullName evidence="1">protein acetyllysine N-acetyltransferase</fullName>
        <ecNumber evidence="1">2.3.1.286</ecNumber>
    </recommendedName>
</protein>
<organism evidence="6 7">
    <name type="scientific">Alloscardovia omnicolens</name>
    <dbReference type="NCBI Taxonomy" id="419015"/>
    <lineage>
        <taxon>Bacteria</taxon>
        <taxon>Bacillati</taxon>
        <taxon>Actinomycetota</taxon>
        <taxon>Actinomycetes</taxon>
        <taxon>Bifidobacteriales</taxon>
        <taxon>Bifidobacteriaceae</taxon>
        <taxon>Alloscardovia</taxon>
    </lineage>
</organism>
<dbReference type="PANTHER" id="PTHR11085:SF10">
    <property type="entry name" value="NAD-DEPENDENT PROTEIN DEACYLASE SIRTUIN-5, MITOCHONDRIAL-RELATED"/>
    <property type="match status" value="1"/>
</dbReference>
<keyword evidence="3" id="KW-0520">NAD</keyword>
<feature type="binding site" evidence="4">
    <location>
        <position position="122"/>
    </location>
    <ligand>
        <name>Zn(2+)</name>
        <dbReference type="ChEBI" id="CHEBI:29105"/>
    </ligand>
</feature>
<feature type="binding site" evidence="4">
    <location>
        <position position="119"/>
    </location>
    <ligand>
        <name>Zn(2+)</name>
        <dbReference type="ChEBI" id="CHEBI:29105"/>
    </ligand>
</feature>
<dbReference type="EC" id="2.3.1.286" evidence="1"/>
<dbReference type="Gene3D" id="3.30.1600.10">
    <property type="entry name" value="SIR2/SIRT2 'Small Domain"/>
    <property type="match status" value="1"/>
</dbReference>
<dbReference type="CDD" id="cd01407">
    <property type="entry name" value="SIR2-fam"/>
    <property type="match status" value="1"/>
</dbReference>
<dbReference type="AlphaFoldDB" id="A0A2I1M3T3"/>
<evidence type="ECO:0000313" key="7">
    <source>
        <dbReference type="Proteomes" id="UP000242263"/>
    </source>
</evidence>
<dbReference type="PROSITE" id="PS50305">
    <property type="entry name" value="SIRTUIN"/>
    <property type="match status" value="1"/>
</dbReference>
<dbReference type="Gene3D" id="3.40.50.1220">
    <property type="entry name" value="TPP-binding domain"/>
    <property type="match status" value="1"/>
</dbReference>
<dbReference type="InterPro" id="IPR050134">
    <property type="entry name" value="NAD-dep_sirtuin_deacylases"/>
</dbReference>
<dbReference type="Proteomes" id="UP000242263">
    <property type="component" value="Unassembled WGS sequence"/>
</dbReference>
<evidence type="ECO:0000256" key="1">
    <source>
        <dbReference type="ARBA" id="ARBA00012928"/>
    </source>
</evidence>
<reference evidence="6 7" key="1">
    <citation type="submission" date="2017-12" db="EMBL/GenBank/DDBJ databases">
        <title>Phylogenetic diversity of female urinary microbiome.</title>
        <authorList>
            <person name="Thomas-White K."/>
            <person name="Wolfe A.J."/>
        </authorList>
    </citation>
    <scope>NUCLEOTIDE SEQUENCE [LARGE SCALE GENOMIC DNA]</scope>
    <source>
        <strain evidence="6 7">UMB0064</strain>
    </source>
</reference>
<dbReference type="SUPFAM" id="SSF52467">
    <property type="entry name" value="DHS-like NAD/FAD-binding domain"/>
    <property type="match status" value="1"/>
</dbReference>
<dbReference type="GO" id="GO:0070403">
    <property type="term" value="F:NAD+ binding"/>
    <property type="evidence" value="ECO:0007669"/>
    <property type="project" value="InterPro"/>
</dbReference>
<evidence type="ECO:0000256" key="3">
    <source>
        <dbReference type="ARBA" id="ARBA00023027"/>
    </source>
</evidence>
<proteinExistence type="predicted"/>
<feature type="domain" description="Deacetylase sirtuin-type" evidence="5">
    <location>
        <begin position="1"/>
        <end position="241"/>
    </location>
</feature>
<evidence type="ECO:0000259" key="5">
    <source>
        <dbReference type="PROSITE" id="PS50305"/>
    </source>
</evidence>
<name>A0A2I1M3T3_9BIFI</name>
<feature type="binding site" evidence="4">
    <location>
        <position position="146"/>
    </location>
    <ligand>
        <name>Zn(2+)</name>
        <dbReference type="ChEBI" id="CHEBI:29105"/>
    </ligand>
</feature>
<evidence type="ECO:0000256" key="4">
    <source>
        <dbReference type="PROSITE-ProRule" id="PRU00236"/>
    </source>
</evidence>
<evidence type="ECO:0000313" key="6">
    <source>
        <dbReference type="EMBL" id="PKZ14792.1"/>
    </source>
</evidence>
<evidence type="ECO:0000256" key="2">
    <source>
        <dbReference type="ARBA" id="ARBA00022679"/>
    </source>
</evidence>
<dbReference type="InterPro" id="IPR029035">
    <property type="entry name" value="DHS-like_NAD/FAD-binding_dom"/>
</dbReference>
<comment type="caution">
    <text evidence="6">The sequence shown here is derived from an EMBL/GenBank/DDBJ whole genome shotgun (WGS) entry which is preliminary data.</text>
</comment>
<keyword evidence="4" id="KW-0862">Zinc</keyword>
<dbReference type="Pfam" id="PF02146">
    <property type="entry name" value="SIR2"/>
    <property type="match status" value="1"/>
</dbReference>
<dbReference type="InterPro" id="IPR003000">
    <property type="entry name" value="Sirtuin"/>
</dbReference>
<dbReference type="InterPro" id="IPR026590">
    <property type="entry name" value="Ssirtuin_cat_dom"/>
</dbReference>
<dbReference type="GO" id="GO:0046872">
    <property type="term" value="F:metal ion binding"/>
    <property type="evidence" value="ECO:0007669"/>
    <property type="project" value="UniProtKB-KW"/>
</dbReference>
<sequence>MTTPLIAVFTGAGISTSVGIPDFRGPDGVWTKHPEQTSVYDIDLFVSNQQAREYSWRWQKESAVWQAQPGPAHQALVKLEQMGALSVIATQNFDGLHERAGNSPEKVVNLHGTIATSHCMDCGFDCKTAQIMDALDETPDPHCPRCNGLMKTNVTYFGEALPHGAMEKAAALIEEADELWVIGSSLEVYPAASLIPFAAQLGKHIRIMNAQPTHMDGLANDIIREPIEKALPALVDAIDAESLNM</sequence>
<feature type="active site" description="Proton acceptor" evidence="4">
    <location>
        <position position="111"/>
    </location>
</feature>